<dbReference type="Gene3D" id="1.10.1670.10">
    <property type="entry name" value="Helix-hairpin-Helix base-excision DNA repair enzymes (C-terminal)"/>
    <property type="match status" value="1"/>
</dbReference>
<keyword evidence="1" id="KW-0004">4Fe-4S</keyword>
<dbReference type="Pfam" id="PF00730">
    <property type="entry name" value="HhH-GPD"/>
    <property type="match status" value="1"/>
</dbReference>
<comment type="caution">
    <text evidence="6">The sequence shown here is derived from an EMBL/GenBank/DDBJ whole genome shotgun (WGS) entry which is preliminary data.</text>
</comment>
<dbReference type="GO" id="GO:0003824">
    <property type="term" value="F:catalytic activity"/>
    <property type="evidence" value="ECO:0007669"/>
    <property type="project" value="InterPro"/>
</dbReference>
<dbReference type="GO" id="GO:0051539">
    <property type="term" value="F:4 iron, 4 sulfur cluster binding"/>
    <property type="evidence" value="ECO:0007669"/>
    <property type="project" value="UniProtKB-KW"/>
</dbReference>
<dbReference type="PANTHER" id="PTHR10359">
    <property type="entry name" value="A/G-SPECIFIC ADENINE GLYCOSYLASE/ENDONUCLEASE III"/>
    <property type="match status" value="1"/>
</dbReference>
<feature type="domain" description="HhH-GPD" evidence="5">
    <location>
        <begin position="42"/>
        <end position="198"/>
    </location>
</feature>
<evidence type="ECO:0000313" key="7">
    <source>
        <dbReference type="Proteomes" id="UP000176603"/>
    </source>
</evidence>
<proteinExistence type="predicted"/>
<protein>
    <recommendedName>
        <fullName evidence="5">HhH-GPD domain-containing protein</fullName>
    </recommendedName>
</protein>
<organism evidence="6 7">
    <name type="scientific">Candidatus Uhrbacteria bacterium RIFCSPHIGHO2_12_FULL_60_25</name>
    <dbReference type="NCBI Taxonomy" id="1802399"/>
    <lineage>
        <taxon>Bacteria</taxon>
        <taxon>Candidatus Uhriibacteriota</taxon>
    </lineage>
</organism>
<accession>A0A1F7UPY2</accession>
<evidence type="ECO:0000259" key="5">
    <source>
        <dbReference type="SMART" id="SM00478"/>
    </source>
</evidence>
<keyword evidence="3" id="KW-0408">Iron</keyword>
<dbReference type="InterPro" id="IPR003265">
    <property type="entry name" value="HhH-GPD_domain"/>
</dbReference>
<dbReference type="Gene3D" id="1.10.340.30">
    <property type="entry name" value="Hypothetical protein, domain 2"/>
    <property type="match status" value="1"/>
</dbReference>
<dbReference type="CDD" id="cd00056">
    <property type="entry name" value="ENDO3c"/>
    <property type="match status" value="1"/>
</dbReference>
<dbReference type="SMART" id="SM00478">
    <property type="entry name" value="ENDO3c"/>
    <property type="match status" value="1"/>
</dbReference>
<dbReference type="PANTHER" id="PTHR10359:SF19">
    <property type="entry name" value="DNA REPAIR GLYCOSYLASE MJ1434-RELATED"/>
    <property type="match status" value="1"/>
</dbReference>
<dbReference type="SUPFAM" id="SSF48150">
    <property type="entry name" value="DNA-glycosylase"/>
    <property type="match status" value="1"/>
</dbReference>
<dbReference type="EMBL" id="MGEH01000001">
    <property type="protein sequence ID" value="OGL79804.1"/>
    <property type="molecule type" value="Genomic_DNA"/>
</dbReference>
<evidence type="ECO:0000256" key="2">
    <source>
        <dbReference type="ARBA" id="ARBA00022723"/>
    </source>
</evidence>
<dbReference type="InterPro" id="IPR011257">
    <property type="entry name" value="DNA_glycosylase"/>
</dbReference>
<dbReference type="GO" id="GO:0006284">
    <property type="term" value="P:base-excision repair"/>
    <property type="evidence" value="ECO:0007669"/>
    <property type="project" value="InterPro"/>
</dbReference>
<dbReference type="InterPro" id="IPR023170">
    <property type="entry name" value="HhH_base_excis_C"/>
</dbReference>
<dbReference type="STRING" id="1802399.A3E39_03230"/>
<dbReference type="PIRSF" id="PIRSF001435">
    <property type="entry name" value="Nth"/>
    <property type="match status" value="1"/>
</dbReference>
<evidence type="ECO:0000256" key="1">
    <source>
        <dbReference type="ARBA" id="ARBA00022485"/>
    </source>
</evidence>
<evidence type="ECO:0000256" key="4">
    <source>
        <dbReference type="ARBA" id="ARBA00023014"/>
    </source>
</evidence>
<keyword evidence="4" id="KW-0411">Iron-sulfur</keyword>
<sequence>MPTRLFREYEKLLKRFGDPGPWPWFGQDTPHTPDEIAIGAILTQNTNWKNVEKALANLRRDRSCALHPLSCLTQTKLRRLIRPSGFYNQKADRLARFARSIGRTGTLRRFLSRPTDEVRRDLLAMNGIGKETADTILLYAGRHPVFVVDAYTKRFVQAKNLCCLTDYDELQRYFTRRLPPDLRLFRDFHALIVAWGKA</sequence>
<evidence type="ECO:0000313" key="6">
    <source>
        <dbReference type="EMBL" id="OGL79804.1"/>
    </source>
</evidence>
<reference evidence="6 7" key="1">
    <citation type="journal article" date="2016" name="Nat. Commun.">
        <title>Thousands of microbial genomes shed light on interconnected biogeochemical processes in an aquifer system.</title>
        <authorList>
            <person name="Anantharaman K."/>
            <person name="Brown C.T."/>
            <person name="Hug L.A."/>
            <person name="Sharon I."/>
            <person name="Castelle C.J."/>
            <person name="Probst A.J."/>
            <person name="Thomas B.C."/>
            <person name="Singh A."/>
            <person name="Wilkins M.J."/>
            <person name="Karaoz U."/>
            <person name="Brodie E.L."/>
            <person name="Williams K.H."/>
            <person name="Hubbard S.S."/>
            <person name="Banfield J.F."/>
        </authorList>
    </citation>
    <scope>NUCLEOTIDE SEQUENCE [LARGE SCALE GENOMIC DNA]</scope>
</reference>
<name>A0A1F7UPY2_9BACT</name>
<dbReference type="Proteomes" id="UP000176603">
    <property type="component" value="Unassembled WGS sequence"/>
</dbReference>
<gene>
    <name evidence="6" type="ORF">A3E39_03230</name>
</gene>
<keyword evidence="2" id="KW-0479">Metal-binding</keyword>
<dbReference type="AlphaFoldDB" id="A0A1F7UPY2"/>
<dbReference type="GO" id="GO:0046872">
    <property type="term" value="F:metal ion binding"/>
    <property type="evidence" value="ECO:0007669"/>
    <property type="project" value="UniProtKB-KW"/>
</dbReference>
<evidence type="ECO:0000256" key="3">
    <source>
        <dbReference type="ARBA" id="ARBA00023004"/>
    </source>
</evidence>